<dbReference type="AlphaFoldDB" id="A0A3D9YZA5"/>
<dbReference type="InterPro" id="IPR029021">
    <property type="entry name" value="Prot-tyrosine_phosphatase-like"/>
</dbReference>
<dbReference type="PROSITE" id="PS00383">
    <property type="entry name" value="TYR_PHOSPHATASE_1"/>
    <property type="match status" value="1"/>
</dbReference>
<dbReference type="OrthoDB" id="9794527at2"/>
<sequence length="170" mass="18443">MPRIHVCSLFQIADVTAATGARSLITVINQGIYVDRPPAIAPERHLQVAISDVCEETEGHILADSGHIQSLIDFVRAWDQAEPLVIHCFAGVSRSTAGAFIAACTLNPQVNEAEIARRMRRASPTATPNIHLVSLADQALGRDGRMITAIREIGRGAECFEAEPFALELY</sequence>
<feature type="domain" description="Tyrosine specific protein phosphatases" evidence="1">
    <location>
        <begin position="69"/>
        <end position="132"/>
    </location>
</feature>
<gene>
    <name evidence="2" type="ORF">DES32_1626</name>
</gene>
<dbReference type="InterPro" id="IPR003595">
    <property type="entry name" value="Tyr_Pase_cat"/>
</dbReference>
<dbReference type="EMBL" id="QUMO01000002">
    <property type="protein sequence ID" value="REF87987.1"/>
    <property type="molecule type" value="Genomic_DNA"/>
</dbReference>
<dbReference type="SMART" id="SM00404">
    <property type="entry name" value="PTPc_motif"/>
    <property type="match status" value="1"/>
</dbReference>
<dbReference type="InterPro" id="IPR000242">
    <property type="entry name" value="PTP_cat"/>
</dbReference>
<organism evidence="2 3">
    <name type="scientific">Methylovirgula ligni</name>
    <dbReference type="NCBI Taxonomy" id="569860"/>
    <lineage>
        <taxon>Bacteria</taxon>
        <taxon>Pseudomonadati</taxon>
        <taxon>Pseudomonadota</taxon>
        <taxon>Alphaproteobacteria</taxon>
        <taxon>Hyphomicrobiales</taxon>
        <taxon>Beijerinckiaceae</taxon>
        <taxon>Methylovirgula</taxon>
    </lineage>
</organism>
<dbReference type="SUPFAM" id="SSF52799">
    <property type="entry name" value="(Phosphotyrosine protein) phosphatases II"/>
    <property type="match status" value="1"/>
</dbReference>
<dbReference type="RefSeq" id="WP_115836119.1">
    <property type="nucleotide sequence ID" value="NZ_CP025086.1"/>
</dbReference>
<accession>A0A3D9YZA5</accession>
<comment type="caution">
    <text evidence="2">The sequence shown here is derived from an EMBL/GenBank/DDBJ whole genome shotgun (WGS) entry which is preliminary data.</text>
</comment>
<evidence type="ECO:0000259" key="1">
    <source>
        <dbReference type="PROSITE" id="PS50056"/>
    </source>
</evidence>
<evidence type="ECO:0000313" key="3">
    <source>
        <dbReference type="Proteomes" id="UP000256900"/>
    </source>
</evidence>
<evidence type="ECO:0000313" key="2">
    <source>
        <dbReference type="EMBL" id="REF87987.1"/>
    </source>
</evidence>
<dbReference type="Pfam" id="PF00102">
    <property type="entry name" value="Y_phosphatase"/>
    <property type="match status" value="1"/>
</dbReference>
<protein>
    <recommendedName>
        <fullName evidence="1">Tyrosine specific protein phosphatases domain-containing protein</fullName>
    </recommendedName>
</protein>
<dbReference type="Proteomes" id="UP000256900">
    <property type="component" value="Unassembled WGS sequence"/>
</dbReference>
<dbReference type="GO" id="GO:0004725">
    <property type="term" value="F:protein tyrosine phosphatase activity"/>
    <property type="evidence" value="ECO:0007669"/>
    <property type="project" value="InterPro"/>
</dbReference>
<reference evidence="2 3" key="1">
    <citation type="submission" date="2018-08" db="EMBL/GenBank/DDBJ databases">
        <title>Genomic Encyclopedia of Type Strains, Phase IV (KMG-IV): sequencing the most valuable type-strain genomes for metagenomic binning, comparative biology and taxonomic classification.</title>
        <authorList>
            <person name="Goeker M."/>
        </authorList>
    </citation>
    <scope>NUCLEOTIDE SEQUENCE [LARGE SCALE GENOMIC DNA]</scope>
    <source>
        <strain evidence="2 3">BW863</strain>
    </source>
</reference>
<dbReference type="PROSITE" id="PS50056">
    <property type="entry name" value="TYR_PHOSPHATASE_2"/>
    <property type="match status" value="1"/>
</dbReference>
<dbReference type="Gene3D" id="3.90.190.10">
    <property type="entry name" value="Protein tyrosine phosphatase superfamily"/>
    <property type="match status" value="1"/>
</dbReference>
<dbReference type="InterPro" id="IPR000387">
    <property type="entry name" value="Tyr_Pase_dom"/>
</dbReference>
<keyword evidence="3" id="KW-1185">Reference proteome</keyword>
<dbReference type="InterPro" id="IPR016130">
    <property type="entry name" value="Tyr_Pase_AS"/>
</dbReference>
<name>A0A3D9YZA5_9HYPH</name>
<proteinExistence type="predicted"/>